<dbReference type="GO" id="GO:0047429">
    <property type="term" value="F:nucleoside triphosphate diphosphatase activity"/>
    <property type="evidence" value="ECO:0007669"/>
    <property type="project" value="InterPro"/>
</dbReference>
<dbReference type="Pfam" id="PF01725">
    <property type="entry name" value="Ham1p_like"/>
    <property type="match status" value="1"/>
</dbReference>
<gene>
    <name evidence="3" type="ORF">METZ01_LOCUS183940</name>
</gene>
<evidence type="ECO:0000256" key="1">
    <source>
        <dbReference type="ARBA" id="ARBA00008023"/>
    </source>
</evidence>
<reference evidence="3" key="1">
    <citation type="submission" date="2018-05" db="EMBL/GenBank/DDBJ databases">
        <authorList>
            <person name="Lanie J.A."/>
            <person name="Ng W.-L."/>
            <person name="Kazmierczak K.M."/>
            <person name="Andrzejewski T.M."/>
            <person name="Davidsen T.M."/>
            <person name="Wayne K.J."/>
            <person name="Tettelin H."/>
            <person name="Glass J.I."/>
            <person name="Rusch D."/>
            <person name="Podicherti R."/>
            <person name="Tsui H.-C.T."/>
            <person name="Winkler M.E."/>
        </authorList>
    </citation>
    <scope>NUCLEOTIDE SEQUENCE</scope>
</reference>
<protein>
    <recommendedName>
        <fullName evidence="4">Non-canonical purine NTP pyrophosphatase</fullName>
    </recommendedName>
</protein>
<keyword evidence="2" id="KW-0378">Hydrolase</keyword>
<dbReference type="Gene3D" id="3.90.950.10">
    <property type="match status" value="1"/>
</dbReference>
<dbReference type="SUPFAM" id="SSF52972">
    <property type="entry name" value="ITPase-like"/>
    <property type="match status" value="1"/>
</dbReference>
<dbReference type="AlphaFoldDB" id="A0A382CXY9"/>
<dbReference type="GO" id="GO:0005829">
    <property type="term" value="C:cytosol"/>
    <property type="evidence" value="ECO:0007669"/>
    <property type="project" value="TreeGrafter"/>
</dbReference>
<feature type="non-terminal residue" evidence="3">
    <location>
        <position position="1"/>
    </location>
</feature>
<proteinExistence type="inferred from homology"/>
<evidence type="ECO:0008006" key="4">
    <source>
        <dbReference type="Google" id="ProtNLM"/>
    </source>
</evidence>
<comment type="similarity">
    <text evidence="1">Belongs to the HAM1 NTPase family.</text>
</comment>
<name>A0A382CXY9_9ZZZZ</name>
<evidence type="ECO:0000313" key="3">
    <source>
        <dbReference type="EMBL" id="SVB31086.1"/>
    </source>
</evidence>
<dbReference type="InterPro" id="IPR002637">
    <property type="entry name" value="RdgB/HAM1"/>
</dbReference>
<feature type="non-terminal residue" evidence="3">
    <location>
        <position position="100"/>
    </location>
</feature>
<evidence type="ECO:0000256" key="2">
    <source>
        <dbReference type="ARBA" id="ARBA00022801"/>
    </source>
</evidence>
<dbReference type="InterPro" id="IPR029001">
    <property type="entry name" value="ITPase-like_fam"/>
</dbReference>
<accession>A0A382CXY9</accession>
<sequence>DSGLEIDRLDGAPGIHSARYPGATYQEKFKRIYAQLQARGFSTSPARFVCALALAQNQEIVFESQGVIEGQITEQPTGISGFGYDPIFYYPPYRRTLAEL</sequence>
<dbReference type="PANTHER" id="PTHR11067:SF9">
    <property type="entry name" value="INOSINE TRIPHOSPHATE PYROPHOSPHATASE"/>
    <property type="match status" value="1"/>
</dbReference>
<organism evidence="3">
    <name type="scientific">marine metagenome</name>
    <dbReference type="NCBI Taxonomy" id="408172"/>
    <lineage>
        <taxon>unclassified sequences</taxon>
        <taxon>metagenomes</taxon>
        <taxon>ecological metagenomes</taxon>
    </lineage>
</organism>
<dbReference type="EMBL" id="UINC01036707">
    <property type="protein sequence ID" value="SVB31086.1"/>
    <property type="molecule type" value="Genomic_DNA"/>
</dbReference>
<dbReference type="GO" id="GO:0009143">
    <property type="term" value="P:nucleoside triphosphate catabolic process"/>
    <property type="evidence" value="ECO:0007669"/>
    <property type="project" value="InterPro"/>
</dbReference>
<dbReference type="PANTHER" id="PTHR11067">
    <property type="entry name" value="INOSINE TRIPHOSPHATE PYROPHOSPHATASE/HAM1 PROTEIN"/>
    <property type="match status" value="1"/>
</dbReference>